<dbReference type="AlphaFoldDB" id="A0A086KQE0"/>
<dbReference type="OrthoDB" id="332011at2759"/>
<evidence type="ECO:0000259" key="2">
    <source>
        <dbReference type="Pfam" id="PF24758"/>
    </source>
</evidence>
<gene>
    <name evidence="3" type="ORF">TGP89_299240</name>
</gene>
<feature type="compositionally biased region" description="Polar residues" evidence="1">
    <location>
        <begin position="390"/>
        <end position="408"/>
    </location>
</feature>
<accession>A0A086KQE0</accession>
<feature type="compositionally biased region" description="Basic and acidic residues" evidence="1">
    <location>
        <begin position="435"/>
        <end position="448"/>
    </location>
</feature>
<protein>
    <recommendedName>
        <fullName evidence="2">F-box/LRR-repeat protein 15/At3g58940/PEG3-like LRR domain-containing protein</fullName>
    </recommendedName>
</protein>
<comment type="caution">
    <text evidence="3">The sequence shown here is derived from an EMBL/GenBank/DDBJ whole genome shotgun (WGS) entry which is preliminary data.</text>
</comment>
<proteinExistence type="predicted"/>
<dbReference type="EMBL" id="AEYI02000679">
    <property type="protein sequence ID" value="KFG46608.1"/>
    <property type="molecule type" value="Genomic_DNA"/>
</dbReference>
<feature type="domain" description="F-box/LRR-repeat protein 15/At3g58940/PEG3-like LRR" evidence="2">
    <location>
        <begin position="585"/>
        <end position="662"/>
    </location>
</feature>
<reference evidence="3 4" key="1">
    <citation type="submission" date="2014-03" db="EMBL/GenBank/DDBJ databases">
        <authorList>
            <person name="Sibley D."/>
            <person name="Venepally P."/>
            <person name="Karamycheva S."/>
            <person name="Hadjithomas M."/>
            <person name="Khan A."/>
            <person name="Brunk B."/>
            <person name="Roos D."/>
            <person name="Caler E."/>
            <person name="Lorenzi H."/>
        </authorList>
    </citation>
    <scope>NUCLEOTIDE SEQUENCE [LARGE SCALE GENOMIC DNA]</scope>
    <source>
        <strain evidence="4">p89</strain>
    </source>
</reference>
<evidence type="ECO:0000313" key="4">
    <source>
        <dbReference type="Proteomes" id="UP000028828"/>
    </source>
</evidence>
<feature type="region of interest" description="Disordered" evidence="1">
    <location>
        <begin position="383"/>
        <end position="451"/>
    </location>
</feature>
<dbReference type="VEuPathDB" id="ToxoDB:TGP89_299240"/>
<dbReference type="InterPro" id="IPR032675">
    <property type="entry name" value="LRR_dom_sf"/>
</dbReference>
<feature type="region of interest" description="Disordered" evidence="1">
    <location>
        <begin position="187"/>
        <end position="222"/>
    </location>
</feature>
<dbReference type="Pfam" id="PF24758">
    <property type="entry name" value="LRR_At5g56370"/>
    <property type="match status" value="1"/>
</dbReference>
<organism evidence="3 4">
    <name type="scientific">Toxoplasma gondii p89</name>
    <dbReference type="NCBI Taxonomy" id="943119"/>
    <lineage>
        <taxon>Eukaryota</taxon>
        <taxon>Sar</taxon>
        <taxon>Alveolata</taxon>
        <taxon>Apicomplexa</taxon>
        <taxon>Conoidasida</taxon>
        <taxon>Coccidia</taxon>
        <taxon>Eucoccidiorida</taxon>
        <taxon>Eimeriorina</taxon>
        <taxon>Sarcocystidae</taxon>
        <taxon>Toxoplasma</taxon>
    </lineage>
</organism>
<dbReference type="Proteomes" id="UP000028828">
    <property type="component" value="Unassembled WGS sequence"/>
</dbReference>
<feature type="region of interest" description="Disordered" evidence="1">
    <location>
        <begin position="722"/>
        <end position="744"/>
    </location>
</feature>
<feature type="compositionally biased region" description="Polar residues" evidence="1">
    <location>
        <begin position="206"/>
        <end position="222"/>
    </location>
</feature>
<name>A0A086KQE0_TOXGO</name>
<evidence type="ECO:0000256" key="1">
    <source>
        <dbReference type="SAM" id="MobiDB-lite"/>
    </source>
</evidence>
<dbReference type="Gene3D" id="3.80.10.10">
    <property type="entry name" value="Ribonuclease Inhibitor"/>
    <property type="match status" value="1"/>
</dbReference>
<sequence length="855" mass="91165">MEKTEEESHPNGTSPPHSAAAEKVGSASSPPLAIAASLPPPVHSVCRALSIPSNSVPSQKKLRREFVRLCETSFASPPSPVLSESRVSPSASPAPCYLLDLDATLLLSLLRMLSPREQLESVLPLCRSLYLSLSSLPFLQSLVLKAPGAFASFFAPDRPLAMARACCLRCCRVSCFSAHAEDTAFHKEGEEARDSHPLGERGQRLTGESASESRNAAQETGSSLRCLPECMEKKTSPGLATSAVFPDPAAASSSASGSSASVRVLASPSRVCKEPLSSSALFPFFLHLRKCSKLEVVDICIPGSVTPSPLLLLFLLRCAPRLRRLTVRGLDEGSVSWRMRRRPLAHASCEPCETREGTGPLPPCARKFAVFWPCRCRKNVETKDAESVGESPSSQDAPTPSGIETGSPSGAWADLPPGDAATDGNAPQRSLLPDSEPRTEETTTDCRADTSSSSSLEISVASALSCPSLSVSPDDCVDTVAARLCASSSGASPRLAAGAAPCVHSDGSPQVYRQLAPRGCASCESVAASASLLASVEDGEARGEDLWLPARPLARLFAEAVCLETLELDVSRRRGMYATFPLAEVSLLASSLGTQALARLRDLEICNATPKSFKCGAICLPSLRRLRLHFVEVASDNAHDLDCLLAGCPHLETLAVHTDSDDDQMIFLNRLLIKSLRRLAGDDSNEPARDLRDAPSSATTTAFVHAAGGEVSGSRLRPRLQQASSAALDGEQRQSASSPEPRQAGLPRLKAFQMMLLDLRVIHLLAGVAPGLRVLRLTEVDSFRCREGRTVLMEAVRHLRQLQRVELLGVLLEAEGKIELDGLLAAEAEARGWGRDALTLGHGSSVAQEFFIPCM</sequence>
<dbReference type="InterPro" id="IPR055411">
    <property type="entry name" value="LRR_FXL15/At3g58940/PEG3-like"/>
</dbReference>
<feature type="region of interest" description="Disordered" evidence="1">
    <location>
        <begin position="1"/>
        <end position="32"/>
    </location>
</feature>
<feature type="compositionally biased region" description="Basic and acidic residues" evidence="1">
    <location>
        <begin position="187"/>
        <end position="203"/>
    </location>
</feature>
<evidence type="ECO:0000313" key="3">
    <source>
        <dbReference type="EMBL" id="KFG46608.1"/>
    </source>
</evidence>